<feature type="transmembrane region" description="Helical" evidence="6">
    <location>
        <begin position="440"/>
        <end position="462"/>
    </location>
</feature>
<dbReference type="EMBL" id="MCGH01000002">
    <property type="protein sequence ID" value="ODM06956.1"/>
    <property type="molecule type" value="Genomic_DNA"/>
</dbReference>
<feature type="transmembrane region" description="Helical" evidence="6">
    <location>
        <begin position="375"/>
        <end position="392"/>
    </location>
</feature>
<dbReference type="AlphaFoldDB" id="A0A1E3AFI6"/>
<feature type="transmembrane region" description="Helical" evidence="6">
    <location>
        <begin position="124"/>
        <end position="141"/>
    </location>
</feature>
<evidence type="ECO:0000256" key="1">
    <source>
        <dbReference type="ARBA" id="ARBA00004651"/>
    </source>
</evidence>
<feature type="transmembrane region" description="Helical" evidence="6">
    <location>
        <begin position="7"/>
        <end position="26"/>
    </location>
</feature>
<sequence>MRTKSSLINMAVNVFGQFFNLILAFAGRSMLVRYLSVDYLGVNGLLSNIFNVLSVTELGIGTAMLYGMYKPVADQDEQKITRLLNMYRRLYRLVAAGVAAAGIVLLPFLGYFIKGGTQIAHIRLYYVLYLLQTVSSYLLTYRASIIFAHQKQYISNFVTYIFTVVRYLLQIILLAATKNYSLYLLVQIICNILSNWVIARQAGKMYPYIDKDKHSLPTKEEKRKLYKNIGAMSMHKIGAVCVYNTDSLLMSAFVGLRSVGIYSNYRLILSSVSLFFQQIFASFTASVGNLGASEKSGKIYEVYRILYMASFLCYGYGVAMMALLFRPFITLTFGKEYVFGPFVVCLILMDFYFGGMRQVIMCFRDTMGVFWYDRYKPVLEAAINLVLSIILVQKYEIAGILMGTVLSFLFTSFWVEPYVFFKYAVKEGYRKKLKRFFGQYFLNFVIIAAVTAAVLLICSPVPETNFFWFLIKGIAGTICYFLLMTAVSWKREDARKLMSAVSGRLSDLLKLNYGKAFGYKLLGLRFLCRLFPSRSSVRYSMEMKRRKAVKEWISAFCSSMEYGGESIKDEKGKGGQKPEEKRVWCFWWQKPEHAPELVKICFRSLKEQFPEREAVIITEENIRNYIELPDFVYQKLGEGKISFAFFSDILRMSLLAEYGGIWCDATIYLMDSPEEEMRNYEFYTVKGRRDKTYVSENRWSGFFIKAPKGCPLCAACRDLLYAYCRSQEELIDYFLIDYLIDFLYENDEAIRSLIDSVPVNNPGCHELQGLLNTPFSESAVRKTAEESCIFKLNYRGEFQKETVHHEKTVYGWLAERTADK</sequence>
<name>A0A1E3AFI6_9FIRM</name>
<feature type="transmembrane region" description="Helical" evidence="6">
    <location>
        <begin position="468"/>
        <end position="489"/>
    </location>
</feature>
<feature type="transmembrane region" description="Helical" evidence="6">
    <location>
        <begin position="398"/>
        <end position="419"/>
    </location>
</feature>
<organism evidence="7 8">
    <name type="scientific">Eisenbergiella tayi</name>
    <dbReference type="NCBI Taxonomy" id="1432052"/>
    <lineage>
        <taxon>Bacteria</taxon>
        <taxon>Bacillati</taxon>
        <taxon>Bacillota</taxon>
        <taxon>Clostridia</taxon>
        <taxon>Lachnospirales</taxon>
        <taxon>Lachnospiraceae</taxon>
        <taxon>Eisenbergiella</taxon>
    </lineage>
</organism>
<dbReference type="PANTHER" id="PTHR30250:SF26">
    <property type="entry name" value="PSMA PROTEIN"/>
    <property type="match status" value="1"/>
</dbReference>
<proteinExistence type="predicted"/>
<dbReference type="Gene3D" id="3.90.550.20">
    <property type="match status" value="1"/>
</dbReference>
<dbReference type="GO" id="GO:0016757">
    <property type="term" value="F:glycosyltransferase activity"/>
    <property type="evidence" value="ECO:0007669"/>
    <property type="project" value="InterPro"/>
</dbReference>
<dbReference type="Pfam" id="PF05704">
    <property type="entry name" value="Caps_synth"/>
    <property type="match status" value="1"/>
</dbReference>
<gene>
    <name evidence="7" type="ORF">BEI61_02846</name>
</gene>
<feature type="transmembrane region" description="Helical" evidence="6">
    <location>
        <begin position="302"/>
        <end position="325"/>
    </location>
</feature>
<feature type="transmembrane region" description="Helical" evidence="6">
    <location>
        <begin position="337"/>
        <end position="354"/>
    </location>
</feature>
<dbReference type="RefSeq" id="WP_069152716.1">
    <property type="nucleotide sequence ID" value="NZ_CAJLDD010000006.1"/>
</dbReference>
<feature type="transmembrane region" description="Helical" evidence="6">
    <location>
        <begin position="180"/>
        <end position="198"/>
    </location>
</feature>
<keyword evidence="4 6" id="KW-1133">Transmembrane helix</keyword>
<evidence type="ECO:0000256" key="3">
    <source>
        <dbReference type="ARBA" id="ARBA00022692"/>
    </source>
</evidence>
<feature type="transmembrane region" description="Helical" evidence="6">
    <location>
        <begin position="46"/>
        <end position="69"/>
    </location>
</feature>
<dbReference type="InterPro" id="IPR050833">
    <property type="entry name" value="Poly_Biosynth_Transport"/>
</dbReference>
<evidence type="ECO:0000256" key="6">
    <source>
        <dbReference type="SAM" id="Phobius"/>
    </source>
</evidence>
<accession>A0A1E3AFI6</accession>
<reference evidence="7 8" key="1">
    <citation type="submission" date="2016-07" db="EMBL/GenBank/DDBJ databases">
        <title>Characterization of isolates of Eisenbergiella tayi derived from blood cultures, using whole genome sequencing.</title>
        <authorList>
            <person name="Burdz T."/>
            <person name="Wiebe D."/>
            <person name="Huynh C."/>
            <person name="Bernard K."/>
        </authorList>
    </citation>
    <scope>NUCLEOTIDE SEQUENCE [LARGE SCALE GENOMIC DNA]</scope>
    <source>
        <strain evidence="7 8">NML 110608</strain>
    </source>
</reference>
<keyword evidence="5 6" id="KW-0472">Membrane</keyword>
<dbReference type="PANTHER" id="PTHR30250">
    <property type="entry name" value="PST FAMILY PREDICTED COLANIC ACID TRANSPORTER"/>
    <property type="match status" value="1"/>
</dbReference>
<protein>
    <submittedName>
        <fullName evidence="7">Capsular polysaccharide synthesis protein</fullName>
    </submittedName>
</protein>
<feature type="transmembrane region" description="Helical" evidence="6">
    <location>
        <begin position="153"/>
        <end position="174"/>
    </location>
</feature>
<keyword evidence="2" id="KW-1003">Cell membrane</keyword>
<feature type="transmembrane region" description="Helical" evidence="6">
    <location>
        <begin position="268"/>
        <end position="290"/>
    </location>
</feature>
<evidence type="ECO:0000313" key="8">
    <source>
        <dbReference type="Proteomes" id="UP000094067"/>
    </source>
</evidence>
<feature type="transmembrane region" description="Helical" evidence="6">
    <location>
        <begin position="90"/>
        <end position="112"/>
    </location>
</feature>
<dbReference type="InterPro" id="IPR008441">
    <property type="entry name" value="AfumC-like_glycosyl_Trfase"/>
</dbReference>
<keyword evidence="3 6" id="KW-0812">Transmembrane</keyword>
<dbReference type="SUPFAM" id="SSF53448">
    <property type="entry name" value="Nucleotide-diphospho-sugar transferases"/>
    <property type="match status" value="1"/>
</dbReference>
<evidence type="ECO:0000256" key="4">
    <source>
        <dbReference type="ARBA" id="ARBA00022989"/>
    </source>
</evidence>
<evidence type="ECO:0000256" key="2">
    <source>
        <dbReference type="ARBA" id="ARBA00022475"/>
    </source>
</evidence>
<evidence type="ECO:0000313" key="7">
    <source>
        <dbReference type="EMBL" id="ODM06956.1"/>
    </source>
</evidence>
<dbReference type="GO" id="GO:0005886">
    <property type="term" value="C:plasma membrane"/>
    <property type="evidence" value="ECO:0007669"/>
    <property type="project" value="UniProtKB-SubCell"/>
</dbReference>
<dbReference type="Proteomes" id="UP000094067">
    <property type="component" value="Unassembled WGS sequence"/>
</dbReference>
<dbReference type="InterPro" id="IPR029044">
    <property type="entry name" value="Nucleotide-diphossugar_trans"/>
</dbReference>
<comment type="caution">
    <text evidence="7">The sequence shown here is derived from an EMBL/GenBank/DDBJ whole genome shotgun (WGS) entry which is preliminary data.</text>
</comment>
<comment type="subcellular location">
    <subcellularLocation>
        <location evidence="1">Cell membrane</location>
        <topology evidence="1">Multi-pass membrane protein</topology>
    </subcellularLocation>
</comment>
<evidence type="ECO:0000256" key="5">
    <source>
        <dbReference type="ARBA" id="ARBA00023136"/>
    </source>
</evidence>